<dbReference type="GO" id="GO:0005634">
    <property type="term" value="C:nucleus"/>
    <property type="evidence" value="ECO:0007669"/>
    <property type="project" value="UniProtKB-SubCell"/>
</dbReference>
<evidence type="ECO:0000256" key="3">
    <source>
        <dbReference type="ARBA" id="ARBA00023015"/>
    </source>
</evidence>
<sequence>MAHDGFLGGFHELSWPLVHAAAAGAAPFDPLLVHVPHALMGAGAGWQHEAAVGAIVPSQSQSQSPPPSSLAAAAVGGADAVEAAMMEQLASRLGVSVPSPPSSRYVSCHSTPVAPCVLAGDAERAERLSCFPASGRKLSRVASSQSLLREQAPAPAPSPGAAAKQHAGDGACDGPCRKRKASGTSSKQSKAKEAVTTATPEVLPAISVWPFLHLCQPRPSLKMSETTKSRETAETRAKKCKLSTDEERKPAAGEGWRGSGSGSGKGKELVAADAEPPKDYIHVRARRGQATDSHSLAERVRREKIGERMKLLQDLVPGCSKVTGKAVMLDEIINYVQSLQRQVELSTVNPRLELGADDSFVPRPRDDANKLCAAATSSISMAQHPLPLPAAYHALEGSSPAFCYTTTPPAPGTAAQLGVAASDAKAFEKAPPSSAATVNHHGTAERRPLEGPADENASPQGDEVRNLP</sequence>
<dbReference type="GO" id="GO:0046983">
    <property type="term" value="F:protein dimerization activity"/>
    <property type="evidence" value="ECO:0007669"/>
    <property type="project" value="InterPro"/>
</dbReference>
<dbReference type="AlphaFoldDB" id="A0A3L6EWR9"/>
<protein>
    <submittedName>
        <fullName evidence="8">Transcription factor bHLH77</fullName>
    </submittedName>
</protein>
<evidence type="ECO:0000313" key="9">
    <source>
        <dbReference type="Proteomes" id="UP000251960"/>
    </source>
</evidence>
<keyword evidence="5" id="KW-0539">Nucleus</keyword>
<gene>
    <name evidence="8" type="primary">BHLH77</name>
    <name evidence="8" type="ORF">Zm00014a_032193</name>
</gene>
<dbReference type="InterPro" id="IPR011598">
    <property type="entry name" value="bHLH_dom"/>
</dbReference>
<name>A0A3L6EWR9_MAIZE</name>
<dbReference type="ExpressionAtlas" id="A0A3L6EWR9">
    <property type="expression patterns" value="baseline and differential"/>
</dbReference>
<evidence type="ECO:0000259" key="7">
    <source>
        <dbReference type="PROSITE" id="PS50888"/>
    </source>
</evidence>
<organism evidence="8 9">
    <name type="scientific">Zea mays</name>
    <name type="common">Maize</name>
    <dbReference type="NCBI Taxonomy" id="4577"/>
    <lineage>
        <taxon>Eukaryota</taxon>
        <taxon>Viridiplantae</taxon>
        <taxon>Streptophyta</taxon>
        <taxon>Embryophyta</taxon>
        <taxon>Tracheophyta</taxon>
        <taxon>Spermatophyta</taxon>
        <taxon>Magnoliopsida</taxon>
        <taxon>Liliopsida</taxon>
        <taxon>Poales</taxon>
        <taxon>Poaceae</taxon>
        <taxon>PACMAD clade</taxon>
        <taxon>Panicoideae</taxon>
        <taxon>Andropogonodae</taxon>
        <taxon>Andropogoneae</taxon>
        <taxon>Tripsacinae</taxon>
        <taxon>Zea</taxon>
    </lineage>
</organism>
<dbReference type="Proteomes" id="UP000251960">
    <property type="component" value="Chromosome 4"/>
</dbReference>
<dbReference type="Pfam" id="PF00010">
    <property type="entry name" value="HLH"/>
    <property type="match status" value="1"/>
</dbReference>
<evidence type="ECO:0000256" key="5">
    <source>
        <dbReference type="ARBA" id="ARBA00023242"/>
    </source>
</evidence>
<dbReference type="SUPFAM" id="SSF47459">
    <property type="entry name" value="HLH, helix-loop-helix DNA-binding domain"/>
    <property type="match status" value="1"/>
</dbReference>
<dbReference type="SMART" id="SM00353">
    <property type="entry name" value="HLH"/>
    <property type="match status" value="1"/>
</dbReference>
<comment type="subcellular location">
    <subcellularLocation>
        <location evidence="1">Nucleus</location>
    </subcellularLocation>
</comment>
<keyword evidence="3" id="KW-0805">Transcription regulation</keyword>
<dbReference type="EMBL" id="NCVQ01000005">
    <property type="protein sequence ID" value="PWZ25295.1"/>
    <property type="molecule type" value="Genomic_DNA"/>
</dbReference>
<dbReference type="PANTHER" id="PTHR12565:SF448">
    <property type="entry name" value="BHLH TRANSCRIPTION FACTOR"/>
    <property type="match status" value="1"/>
</dbReference>
<dbReference type="PANTHER" id="PTHR12565">
    <property type="entry name" value="STEROL REGULATORY ELEMENT-BINDING PROTEIN"/>
    <property type="match status" value="1"/>
</dbReference>
<comment type="caution">
    <text evidence="8">The sequence shown here is derived from an EMBL/GenBank/DDBJ whole genome shotgun (WGS) entry which is preliminary data.</text>
</comment>
<feature type="compositionally biased region" description="Gly residues" evidence="6">
    <location>
        <begin position="255"/>
        <end position="264"/>
    </location>
</feature>
<evidence type="ECO:0000256" key="4">
    <source>
        <dbReference type="ARBA" id="ARBA00023163"/>
    </source>
</evidence>
<dbReference type="GO" id="GO:0006355">
    <property type="term" value="P:regulation of DNA-templated transcription"/>
    <property type="evidence" value="ECO:0007669"/>
    <property type="project" value="InterPro"/>
</dbReference>
<feature type="compositionally biased region" description="Basic and acidic residues" evidence="6">
    <location>
        <begin position="265"/>
        <end position="276"/>
    </location>
</feature>
<evidence type="ECO:0000256" key="6">
    <source>
        <dbReference type="SAM" id="MobiDB-lite"/>
    </source>
</evidence>
<feature type="region of interest" description="Disordered" evidence="6">
    <location>
        <begin position="222"/>
        <end position="276"/>
    </location>
</feature>
<dbReference type="InterPro" id="IPR024097">
    <property type="entry name" value="bHLH_ZIP_TF"/>
</dbReference>
<reference evidence="8 9" key="1">
    <citation type="journal article" date="2018" name="Nat. Genet.">
        <title>Extensive intraspecific gene order and gene structural variations between Mo17 and other maize genomes.</title>
        <authorList>
            <person name="Sun S."/>
            <person name="Zhou Y."/>
            <person name="Chen J."/>
            <person name="Shi J."/>
            <person name="Zhao H."/>
            <person name="Zhao H."/>
            <person name="Song W."/>
            <person name="Zhang M."/>
            <person name="Cui Y."/>
            <person name="Dong X."/>
            <person name="Liu H."/>
            <person name="Ma X."/>
            <person name="Jiao Y."/>
            <person name="Wang B."/>
            <person name="Wei X."/>
            <person name="Stein J.C."/>
            <person name="Glaubitz J.C."/>
            <person name="Lu F."/>
            <person name="Yu G."/>
            <person name="Liang C."/>
            <person name="Fengler K."/>
            <person name="Li B."/>
            <person name="Rafalski A."/>
            <person name="Schnable P.S."/>
            <person name="Ware D.H."/>
            <person name="Buckler E.S."/>
            <person name="Lai J."/>
        </authorList>
    </citation>
    <scope>NUCLEOTIDE SEQUENCE [LARGE SCALE GENOMIC DNA]</scope>
    <source>
        <strain evidence="9">cv. Missouri 17</strain>
        <tissue evidence="8">Seedling</tissue>
    </source>
</reference>
<proteinExistence type="inferred from homology"/>
<dbReference type="PROSITE" id="PS50888">
    <property type="entry name" value="BHLH"/>
    <property type="match status" value="1"/>
</dbReference>
<comment type="similarity">
    <text evidence="2">Belongs to the bHLH protein family.</text>
</comment>
<feature type="region of interest" description="Disordered" evidence="6">
    <location>
        <begin position="142"/>
        <end position="197"/>
    </location>
</feature>
<dbReference type="Gene3D" id="4.10.280.10">
    <property type="entry name" value="Helix-loop-helix DNA-binding domain"/>
    <property type="match status" value="1"/>
</dbReference>
<feature type="compositionally biased region" description="Basic and acidic residues" evidence="6">
    <location>
        <begin position="225"/>
        <end position="251"/>
    </location>
</feature>
<evidence type="ECO:0000313" key="8">
    <source>
        <dbReference type="EMBL" id="PWZ25295.1"/>
    </source>
</evidence>
<keyword evidence="4" id="KW-0804">Transcription</keyword>
<feature type="domain" description="BHLH" evidence="7">
    <location>
        <begin position="289"/>
        <end position="339"/>
    </location>
</feature>
<dbReference type="CDD" id="cd18919">
    <property type="entry name" value="bHLH_AtBPE_like"/>
    <property type="match status" value="1"/>
</dbReference>
<accession>A0A3L6EWR9</accession>
<feature type="region of interest" description="Disordered" evidence="6">
    <location>
        <begin position="422"/>
        <end position="468"/>
    </location>
</feature>
<evidence type="ECO:0000256" key="1">
    <source>
        <dbReference type="ARBA" id="ARBA00004123"/>
    </source>
</evidence>
<evidence type="ECO:0000256" key="2">
    <source>
        <dbReference type="ARBA" id="ARBA00005510"/>
    </source>
</evidence>
<dbReference type="InterPro" id="IPR036638">
    <property type="entry name" value="HLH_DNA-bd_sf"/>
</dbReference>